<protein>
    <submittedName>
        <fullName evidence="7">Phosphotransferase system mannose-type iia component</fullName>
    </submittedName>
</protein>
<dbReference type="NCBIfam" id="NF047795">
    <property type="entry name" value="TransRegDagR"/>
    <property type="match status" value="1"/>
</dbReference>
<dbReference type="InterPro" id="IPR036634">
    <property type="entry name" value="PRD_sf"/>
</dbReference>
<gene>
    <name evidence="7" type="ORF">LUCI_2439</name>
</gene>
<dbReference type="GO" id="GO:0006355">
    <property type="term" value="P:regulation of DNA-templated transcription"/>
    <property type="evidence" value="ECO:0007669"/>
    <property type="project" value="InterPro"/>
</dbReference>
<dbReference type="CDD" id="cd00009">
    <property type="entry name" value="AAA"/>
    <property type="match status" value="1"/>
</dbReference>
<dbReference type="Gene3D" id="1.10.1790.10">
    <property type="entry name" value="PRD domain"/>
    <property type="match status" value="2"/>
</dbReference>
<dbReference type="InterPro" id="IPR002078">
    <property type="entry name" value="Sigma_54_int"/>
</dbReference>
<dbReference type="Pfam" id="PF03610">
    <property type="entry name" value="EIIA-man"/>
    <property type="match status" value="1"/>
</dbReference>
<feature type="domain" description="PRD" evidence="6">
    <location>
        <begin position="855"/>
        <end position="952"/>
    </location>
</feature>
<dbReference type="Pfam" id="PF00158">
    <property type="entry name" value="Sigma54_activat"/>
    <property type="match status" value="1"/>
</dbReference>
<dbReference type="AlphaFoldDB" id="A0A498R888"/>
<reference evidence="7 8" key="1">
    <citation type="submission" date="2018-06" db="EMBL/GenBank/DDBJ databases">
        <authorList>
            <person name="Strepis N."/>
        </authorList>
    </citation>
    <scope>NUCLEOTIDE SEQUENCE [LARGE SCALE GENOMIC DNA]</scope>
    <source>
        <strain evidence="7">LUCI</strain>
    </source>
</reference>
<dbReference type="PANTHER" id="PTHR32071">
    <property type="entry name" value="TRANSCRIPTIONAL REGULATORY PROTEIN"/>
    <property type="match status" value="1"/>
</dbReference>
<dbReference type="GO" id="GO:0016020">
    <property type="term" value="C:membrane"/>
    <property type="evidence" value="ECO:0007669"/>
    <property type="project" value="InterPro"/>
</dbReference>
<evidence type="ECO:0000256" key="1">
    <source>
        <dbReference type="ARBA" id="ARBA00022679"/>
    </source>
</evidence>
<proteinExistence type="predicted"/>
<dbReference type="RefSeq" id="WP_122628136.1">
    <property type="nucleotide sequence ID" value="NZ_UPPP01000072.1"/>
</dbReference>
<evidence type="ECO:0000313" key="7">
    <source>
        <dbReference type="EMBL" id="VBB07195.1"/>
    </source>
</evidence>
<evidence type="ECO:0000259" key="6">
    <source>
        <dbReference type="PROSITE" id="PS51372"/>
    </source>
</evidence>
<dbReference type="GO" id="GO:0005524">
    <property type="term" value="F:ATP binding"/>
    <property type="evidence" value="ECO:0007669"/>
    <property type="project" value="UniProtKB-KW"/>
</dbReference>
<dbReference type="SUPFAM" id="SSF53062">
    <property type="entry name" value="PTS system fructose IIA component-like"/>
    <property type="match status" value="1"/>
</dbReference>
<keyword evidence="1 7" id="KW-0808">Transferase</keyword>
<dbReference type="PROSITE" id="PS00675">
    <property type="entry name" value="SIGMA54_INTERACT_1"/>
    <property type="match status" value="1"/>
</dbReference>
<evidence type="ECO:0000313" key="8">
    <source>
        <dbReference type="Proteomes" id="UP000277811"/>
    </source>
</evidence>
<dbReference type="Gene3D" id="3.40.50.510">
    <property type="entry name" value="Phosphotransferase system, mannose-type IIA component"/>
    <property type="match status" value="1"/>
</dbReference>
<dbReference type="InterPro" id="IPR003593">
    <property type="entry name" value="AAA+_ATPase"/>
</dbReference>
<dbReference type="OrthoDB" id="9803970at2"/>
<name>A0A498R888_9FIRM</name>
<dbReference type="Pfam" id="PF00874">
    <property type="entry name" value="PRD"/>
    <property type="match status" value="2"/>
</dbReference>
<feature type="domain" description="Sigma-54 factor interaction" evidence="4">
    <location>
        <begin position="122"/>
        <end position="355"/>
    </location>
</feature>
<dbReference type="GO" id="GO:0009401">
    <property type="term" value="P:phosphoenolpyruvate-dependent sugar phosphotransferase system"/>
    <property type="evidence" value="ECO:0007669"/>
    <property type="project" value="InterPro"/>
</dbReference>
<dbReference type="Proteomes" id="UP000277811">
    <property type="component" value="Unassembled WGS sequence"/>
</dbReference>
<dbReference type="InterPro" id="IPR011608">
    <property type="entry name" value="PRD"/>
</dbReference>
<evidence type="ECO:0000259" key="4">
    <source>
        <dbReference type="PROSITE" id="PS50045"/>
    </source>
</evidence>
<accession>A0A498R888</accession>
<keyword evidence="3" id="KW-0067">ATP-binding</keyword>
<dbReference type="SUPFAM" id="SSF52540">
    <property type="entry name" value="P-loop containing nucleoside triphosphate hydrolases"/>
    <property type="match status" value="1"/>
</dbReference>
<dbReference type="InterPro" id="IPR027417">
    <property type="entry name" value="P-loop_NTPase"/>
</dbReference>
<dbReference type="EMBL" id="UPPP01000072">
    <property type="protein sequence ID" value="VBB07195.1"/>
    <property type="molecule type" value="Genomic_DNA"/>
</dbReference>
<keyword evidence="2" id="KW-0547">Nucleotide-binding</keyword>
<dbReference type="InterPro" id="IPR025662">
    <property type="entry name" value="Sigma_54_int_dom_ATP-bd_1"/>
</dbReference>
<dbReference type="PANTHER" id="PTHR32071:SF38">
    <property type="entry name" value="PSP OPERON TRANSCRIPTIONAL ACTIVATOR"/>
    <property type="match status" value="1"/>
</dbReference>
<organism evidence="7 8">
    <name type="scientific">Lucifera butyrica</name>
    <dbReference type="NCBI Taxonomy" id="1351585"/>
    <lineage>
        <taxon>Bacteria</taxon>
        <taxon>Bacillati</taxon>
        <taxon>Bacillota</taxon>
        <taxon>Negativicutes</taxon>
        <taxon>Veillonellales</taxon>
        <taxon>Veillonellaceae</taxon>
        <taxon>Lucifera</taxon>
    </lineage>
</organism>
<dbReference type="InterPro" id="IPR004701">
    <property type="entry name" value="PTS_EIIA_man-typ"/>
</dbReference>
<evidence type="ECO:0000256" key="2">
    <source>
        <dbReference type="ARBA" id="ARBA00022741"/>
    </source>
</evidence>
<dbReference type="SUPFAM" id="SSF63520">
    <property type="entry name" value="PTS-regulatory domain, PRD"/>
    <property type="match status" value="2"/>
</dbReference>
<dbReference type="InterPro" id="IPR036662">
    <property type="entry name" value="PTS_EIIA_man-typ_sf"/>
</dbReference>
<evidence type="ECO:0000259" key="5">
    <source>
        <dbReference type="PROSITE" id="PS51096"/>
    </source>
</evidence>
<feature type="domain" description="PTS EIIA type-4" evidence="5">
    <location>
        <begin position="589"/>
        <end position="728"/>
    </location>
</feature>
<dbReference type="PROSITE" id="PS51096">
    <property type="entry name" value="PTS_EIIA_TYPE_4"/>
    <property type="match status" value="1"/>
</dbReference>
<dbReference type="PROSITE" id="PS50045">
    <property type="entry name" value="SIGMA54_INTERACT_4"/>
    <property type="match status" value="1"/>
</dbReference>
<dbReference type="PROSITE" id="PS51372">
    <property type="entry name" value="PRD_2"/>
    <property type="match status" value="2"/>
</dbReference>
<dbReference type="Gene3D" id="3.40.50.300">
    <property type="entry name" value="P-loop containing nucleotide triphosphate hydrolases"/>
    <property type="match status" value="1"/>
</dbReference>
<dbReference type="GO" id="GO:0016740">
    <property type="term" value="F:transferase activity"/>
    <property type="evidence" value="ECO:0007669"/>
    <property type="project" value="UniProtKB-KW"/>
</dbReference>
<keyword evidence="8" id="KW-1185">Reference proteome</keyword>
<sequence>MKRKERIYGEIKNLSKLIDKDSLYNDAEIGYSAETVSANLSIARNTVSQELNLLHKEGKLVKIKSRPVLFVDKNQLETLLDISIDKEHWEIKSFEELKQYYYWEKHSPPEQDGIFQDPFQMLIGHDNSLKDAINKAKSAVLYPPSGLHVLLSGESGVGKTFFAELMHKFYELHRKQEGPIPFVYFNCSEYYNNVELLTGQLFGYIKGAFTGAAQDKVGMIKKADGGFLFLDEIHRLPAEGQEKLFSLLDKGTFRKLGSGIEEQATVRLIGATTCDINSTLLKTFLRRIQVAISIPSLKDRTLQERLEIIIFFLQQESAKTKLGIKLSYAFAYYLMTHNFEGNIGALKSEIQYKCAQAFLNVMTKGYKNIILDDTFVTENIHMNEVKIKTILESIFNKNDTIIITPESEGFLLQEYNSKDNEADEMNFYSLLIKEYDALKNRFSYAESRALLENKISTLFQYTFYNKSMSCSVNHCSRRNLEVPMTGKIDKLIKKLEEITGKILDESTRNNFYLHIYTFVTYMKKGINPPIYNAPFIIEHYKKEYEKAQQICDYMSKFLNIPCPKSELIFMTLFLNALYDSNLGEAKDLSCGIVIIAHGKMTATSMADFANALFKTDMVEAIDMPIEQSISDTLEELLQLVRQKSYKELIILVDMGSLTTFGEIVKRQFGIETLVVKNITTEILLEITKTLLYNPKPLKDMLLYFEQLSKQYTLLVQTVKLTEKKSKVLITSCVTGIGTAQKIKTLVENTFKDLLPQDFRIEAKEYHLINTQEKLLGQVKEDEEIIGVIGTFNINLLDIPFISLEELFSKDGIDLLVDIIGIRNQLDNADNRLEDITRNFVGSITLQSLIDYLTILNPEKILTEMEEVLSILCNKLKLRVSKQVRLRFLIHCCCMVERIIINKKPLEYKAKIQHQNYNEILSVIKLSFATIENNYGIELSKGELNCIYEILQQ</sequence>
<feature type="domain" description="PRD" evidence="6">
    <location>
        <begin position="479"/>
        <end position="584"/>
    </location>
</feature>
<dbReference type="SMART" id="SM00382">
    <property type="entry name" value="AAA"/>
    <property type="match status" value="1"/>
</dbReference>
<evidence type="ECO:0000256" key="3">
    <source>
        <dbReference type="ARBA" id="ARBA00022840"/>
    </source>
</evidence>